<evidence type="ECO:0000256" key="3">
    <source>
        <dbReference type="ARBA" id="ARBA00023026"/>
    </source>
</evidence>
<dbReference type="Pfam" id="PF01476">
    <property type="entry name" value="LysM"/>
    <property type="match status" value="4"/>
</dbReference>
<dbReference type="InterPro" id="IPR036779">
    <property type="entry name" value="LysM_dom_sf"/>
</dbReference>
<dbReference type="PANTHER" id="PTHR34997">
    <property type="entry name" value="AM15"/>
    <property type="match status" value="1"/>
</dbReference>
<organism evidence="5 6">
    <name type="scientific">Glonium stellatum</name>
    <dbReference type="NCBI Taxonomy" id="574774"/>
    <lineage>
        <taxon>Eukaryota</taxon>
        <taxon>Fungi</taxon>
        <taxon>Dikarya</taxon>
        <taxon>Ascomycota</taxon>
        <taxon>Pezizomycotina</taxon>
        <taxon>Dothideomycetes</taxon>
        <taxon>Pleosporomycetidae</taxon>
        <taxon>Gloniales</taxon>
        <taxon>Gloniaceae</taxon>
        <taxon>Glonium</taxon>
    </lineage>
</organism>
<reference evidence="5 6" key="1">
    <citation type="journal article" date="2016" name="Nat. Commun.">
        <title>Ectomycorrhizal ecology is imprinted in the genome of the dominant symbiotic fungus Cenococcum geophilum.</title>
        <authorList>
            <consortium name="DOE Joint Genome Institute"/>
            <person name="Peter M."/>
            <person name="Kohler A."/>
            <person name="Ohm R.A."/>
            <person name="Kuo A."/>
            <person name="Krutzmann J."/>
            <person name="Morin E."/>
            <person name="Arend M."/>
            <person name="Barry K.W."/>
            <person name="Binder M."/>
            <person name="Choi C."/>
            <person name="Clum A."/>
            <person name="Copeland A."/>
            <person name="Grisel N."/>
            <person name="Haridas S."/>
            <person name="Kipfer T."/>
            <person name="LaButti K."/>
            <person name="Lindquist E."/>
            <person name="Lipzen A."/>
            <person name="Maire R."/>
            <person name="Meier B."/>
            <person name="Mihaltcheva S."/>
            <person name="Molinier V."/>
            <person name="Murat C."/>
            <person name="Poggeler S."/>
            <person name="Quandt C.A."/>
            <person name="Sperisen C."/>
            <person name="Tritt A."/>
            <person name="Tisserant E."/>
            <person name="Crous P.W."/>
            <person name="Henrissat B."/>
            <person name="Nehls U."/>
            <person name="Egli S."/>
            <person name="Spatafora J.W."/>
            <person name="Grigoriev I.V."/>
            <person name="Martin F.M."/>
        </authorList>
    </citation>
    <scope>NUCLEOTIDE SEQUENCE [LARGE SCALE GENOMIC DNA]</scope>
    <source>
        <strain evidence="5 6">CBS 207.34</strain>
    </source>
</reference>
<feature type="domain" description="LysM" evidence="4">
    <location>
        <begin position="41"/>
        <end position="87"/>
    </location>
</feature>
<keyword evidence="2" id="KW-0732">Signal</keyword>
<feature type="domain" description="LysM" evidence="4">
    <location>
        <begin position="130"/>
        <end position="177"/>
    </location>
</feature>
<accession>A0A8E2FA72</accession>
<protein>
    <submittedName>
        <fullName evidence="5">Carbohydrate-binding module family 50 protein</fullName>
    </submittedName>
</protein>
<evidence type="ECO:0000313" key="6">
    <source>
        <dbReference type="Proteomes" id="UP000250140"/>
    </source>
</evidence>
<dbReference type="SMART" id="SM00257">
    <property type="entry name" value="LysM"/>
    <property type="match status" value="5"/>
</dbReference>
<keyword evidence="3" id="KW-0843">Virulence</keyword>
<evidence type="ECO:0000259" key="4">
    <source>
        <dbReference type="PROSITE" id="PS51782"/>
    </source>
</evidence>
<dbReference type="AlphaFoldDB" id="A0A8E2FA72"/>
<proteinExistence type="predicted"/>
<dbReference type="CDD" id="cd00118">
    <property type="entry name" value="LysM"/>
    <property type="match status" value="5"/>
</dbReference>
<keyword evidence="6" id="KW-1185">Reference proteome</keyword>
<dbReference type="InterPro" id="IPR018392">
    <property type="entry name" value="LysM"/>
</dbReference>
<keyword evidence="1" id="KW-0147">Chitin-binding</keyword>
<evidence type="ECO:0000256" key="2">
    <source>
        <dbReference type="ARBA" id="ARBA00022729"/>
    </source>
</evidence>
<feature type="domain" description="LysM" evidence="4">
    <location>
        <begin position="289"/>
        <end position="336"/>
    </location>
</feature>
<sequence>MLFAYFAGLIHAGSVYASLRRHQFRRQDGPIPSGTISDCTYFVNATTGDTCASIAVAWGITTAQFITYNPSVKSDCSGLIIGDSYCVEENYGLGPTSTHTSTPLPSTSIITITTSGPSPEQSGIASNCKAYYKVQSGDSCSGIVNKYHTFTLQDFYSWNPAVGDSCQSLLAGYYVCVGVPGTPTGPPPTSATPTGPLPEQSGIASNCNSFYKVISGDTCLGIVDKYGTFTLADFYIWNPAVSSTCSALEVGYYVCVGVPGTPTGKSTSTLATPTGPSPTQTGIISTCTKYYQAKSGDSCSSISESFGTFTVTQFEAWNPAVGNSCATLFVGYYYCVAIPGTPTTRSATPNPTSSGPQPEQSGIVSSCNKYYLAKSGDSCSTIEKSQGITATNFFAWNKGIKSDCSNLFLGYYVCIGVK</sequence>
<gene>
    <name evidence="5" type="ORF">AOQ84DRAFT_283192</name>
</gene>
<dbReference type="PROSITE" id="PS51782">
    <property type="entry name" value="LYSM"/>
    <property type="match status" value="5"/>
</dbReference>
<dbReference type="GO" id="GO:0008061">
    <property type="term" value="F:chitin binding"/>
    <property type="evidence" value="ECO:0007669"/>
    <property type="project" value="UniProtKB-KW"/>
</dbReference>
<evidence type="ECO:0000256" key="1">
    <source>
        <dbReference type="ARBA" id="ARBA00022669"/>
    </source>
</evidence>
<dbReference type="PANTHER" id="PTHR34997:SF2">
    <property type="entry name" value="LYSM DOMAIN-CONTAINING PROTEIN-RELATED"/>
    <property type="match status" value="1"/>
</dbReference>
<dbReference type="EMBL" id="KV748725">
    <property type="protein sequence ID" value="OCL13420.1"/>
    <property type="molecule type" value="Genomic_DNA"/>
</dbReference>
<dbReference type="InterPro" id="IPR052210">
    <property type="entry name" value="LysM1-like"/>
</dbReference>
<dbReference type="SUPFAM" id="SSF54106">
    <property type="entry name" value="LysM domain"/>
    <property type="match status" value="5"/>
</dbReference>
<name>A0A8E2FA72_9PEZI</name>
<feature type="domain" description="LysM" evidence="4">
    <location>
        <begin position="209"/>
        <end position="256"/>
    </location>
</feature>
<dbReference type="Gene3D" id="3.10.350.10">
    <property type="entry name" value="LysM domain"/>
    <property type="match status" value="5"/>
</dbReference>
<dbReference type="OrthoDB" id="2281372at2759"/>
<feature type="domain" description="LysM" evidence="4">
    <location>
        <begin position="369"/>
        <end position="415"/>
    </location>
</feature>
<dbReference type="Proteomes" id="UP000250140">
    <property type="component" value="Unassembled WGS sequence"/>
</dbReference>
<evidence type="ECO:0000313" key="5">
    <source>
        <dbReference type="EMBL" id="OCL13420.1"/>
    </source>
</evidence>